<accession>A0A8H6QV25</accession>
<comment type="caution">
    <text evidence="1">The sequence shown here is derived from an EMBL/GenBank/DDBJ whole genome shotgun (WGS) entry which is preliminary data.</text>
</comment>
<organism evidence="1 2">
    <name type="scientific">Aspergillus felis</name>
    <dbReference type="NCBI Taxonomy" id="1287682"/>
    <lineage>
        <taxon>Eukaryota</taxon>
        <taxon>Fungi</taxon>
        <taxon>Dikarya</taxon>
        <taxon>Ascomycota</taxon>
        <taxon>Pezizomycotina</taxon>
        <taxon>Eurotiomycetes</taxon>
        <taxon>Eurotiomycetidae</taxon>
        <taxon>Eurotiales</taxon>
        <taxon>Aspergillaceae</taxon>
        <taxon>Aspergillus</taxon>
        <taxon>Aspergillus subgen. Fumigati</taxon>
    </lineage>
</organism>
<dbReference type="EMBL" id="JACBAG010001832">
    <property type="protein sequence ID" value="KAF7180721.1"/>
    <property type="molecule type" value="Genomic_DNA"/>
</dbReference>
<proteinExistence type="predicted"/>
<evidence type="ECO:0000313" key="2">
    <source>
        <dbReference type="Proteomes" id="UP000641853"/>
    </source>
</evidence>
<dbReference type="Proteomes" id="UP000641853">
    <property type="component" value="Unassembled WGS sequence"/>
</dbReference>
<protein>
    <recommendedName>
        <fullName evidence="3">SnoaL-like domain-containing protein</fullName>
    </recommendedName>
</protein>
<dbReference type="PANTHER" id="PTHR39401:SF1">
    <property type="entry name" value="SNOAL-LIKE DOMAIN-CONTAINING PROTEIN"/>
    <property type="match status" value="1"/>
</dbReference>
<dbReference type="PANTHER" id="PTHR39401">
    <property type="entry name" value="SNOAL-LIKE DOMAIN-CONTAINING PROTEIN"/>
    <property type="match status" value="1"/>
</dbReference>
<evidence type="ECO:0000313" key="1">
    <source>
        <dbReference type="EMBL" id="KAF7180721.1"/>
    </source>
</evidence>
<reference evidence="1" key="1">
    <citation type="submission" date="2020-06" db="EMBL/GenBank/DDBJ databases">
        <title>Draft genome sequences of strains closely related to Aspergillus parafelis and Aspergillus hiratsukae.</title>
        <authorList>
            <person name="Dos Santos R.A.C."/>
            <person name="Rivero-Menendez O."/>
            <person name="Steenwyk J.L."/>
            <person name="Mead M.E."/>
            <person name="Goldman G.H."/>
            <person name="Alastruey-Izquierdo A."/>
            <person name="Rokas A."/>
        </authorList>
    </citation>
    <scope>NUCLEOTIDE SEQUENCE</scope>
    <source>
        <strain evidence="1">CNM-CM7691</strain>
    </source>
</reference>
<dbReference type="AlphaFoldDB" id="A0A8H6QV25"/>
<sequence length="164" mass="18492">MSYKITTDSTLSPPSANAMISFMESFYQISDNESQHAQYVASFTPDATLIMGPKVANGADGSPCLHLRPEKSMLMRHVLEILNLRRGLWTHVASRKHSPQKIYFGGERELMLYGTVRYVLKAEPGREVEVPWAGRVVFDDDEGEGLRMKFYQVYLDTAAQSGKK</sequence>
<gene>
    <name evidence="1" type="ORF">CNMCM7691_010012</name>
</gene>
<keyword evidence="2" id="KW-1185">Reference proteome</keyword>
<evidence type="ECO:0008006" key="3">
    <source>
        <dbReference type="Google" id="ProtNLM"/>
    </source>
</evidence>
<name>A0A8H6QV25_9EURO</name>